<feature type="compositionally biased region" description="Low complexity" evidence="1">
    <location>
        <begin position="349"/>
        <end position="367"/>
    </location>
</feature>
<feature type="compositionally biased region" description="Polar residues" evidence="1">
    <location>
        <begin position="853"/>
        <end position="870"/>
    </location>
</feature>
<dbReference type="InterPro" id="IPR026713">
    <property type="entry name" value="CRACD-like"/>
</dbReference>
<feature type="domain" description="DUF4592" evidence="2">
    <location>
        <begin position="11"/>
        <end position="51"/>
    </location>
</feature>
<feature type="compositionally biased region" description="Polar residues" evidence="1">
    <location>
        <begin position="784"/>
        <end position="796"/>
    </location>
</feature>
<feature type="compositionally biased region" description="Basic and acidic residues" evidence="1">
    <location>
        <begin position="70"/>
        <end position="88"/>
    </location>
</feature>
<feature type="compositionally biased region" description="Low complexity" evidence="1">
    <location>
        <begin position="909"/>
        <end position="929"/>
    </location>
</feature>
<sequence>SSELSLDPETSESSTQQFSGFSTPATSQGCLDSSAAKSKIALNPRKQKKRKSTSTPVKVKQEEQLQSVPAKEKPTTKTKEAEQGEQKVDSTGLSSQEQSSRTETQDTAVDKTPSTDPASRLNPRRRRRRAKNEWEILERGLLKSTQRYSLNTKAESSANKEIAGKEHSFLKLFLEKKDTGQPTTTEVEVTSVQEMPSDKGDVERELADIDVEAEKAPAPQPTSADVTESMISGPSPHCEDKKKKDKVGVLPWIKKSTSQKQVTVLRKEEVQVHVHPSQVCGEGEEASCPELQRVQPQMKVSLESTTYHKEKHPRSGLPAPSTSVSSATAEDDVSQKMNLPLPLRRRPNTGETSSDSKSTSEYESSSEMQLSPAHSFKPTRKPKDDAGAGTADDEEDGDDEKEEKDNDDDDEENVFLKSENVDVEVSKMEKQQALRYSSKLLGKPKAREASAKQESSSEDERSCEEMTSAHSSQSLEEFEECSESRGFIRGSISEERPATRCHSQALQELEEKEVSTESSSYIEKYKSSEDLSSSEQEQQVTPVSKSSLKQWSAPAKPVHPIQTAQQQPPAMVNISGGPKKSGEPLSPTQTVKSWLRSQSEYQVLAEPEGVAADWDIFMQPPPRPRLEQEVSAGPELTVFEKSIAAQPSGYPPQPSVKPSIKKEISLGAESAPLESPPPQHHFQPLLKPFVKQQVSAFERVISMDPKLPTQFQPWMKPQGKQSFSSTPESTAFEGSTSVDHMTLTLSQPMLQPYQEVPLESETVADKMISTGQLHSKYSAHPLPSHQSQPVPESTSAEGEELLPSQPSVTPKFQPLMTQGSIPSAWATPIYSPAPRMDSKPLMGSAIALESKPSRYSLQPWQSTPFEQVSVTPDHDPAAAAASWSPPIDPPTSRIPSQPLMRLAVKQPTSTELASVSVSQSSSLERLSSRFPFQPRADPEHYGAEEGVATLKRSRRHHSQSPVRSEFKEEVSSGSRRAFGERSISVGKMPPKYALQPWLCPEFQQQAKEGDVLREAWLLGHPSQTISKHKVEKTPLPPKCPSPFLTRSKVQEISSRLESVIAQESSKKPQRGRPPSKSFVNFMAQQVFSESAPSKVVLHPKPVARGRRRPSRSLLKPKLDDYAFLYNWDNEPKEDTTLQNLPMKQPFQLSKKPEEPQEVLPFSEGAPVKWNTSARGISQALGKLSVSVSLPNEWESSEGQLPSTQPSQAFDVAELQSPVLPVDSANVPVKWRISEGHQPPQSFFVDYQPQVSVDSASAAAEGASCWPMLKDPASTTNVKYSQGYKDFTKSTPTSVIKPATFTSAPAQKPMVSMGTYFKDEVPKCCDETGTSSLLPTSKADVENVFGVRLRSTSQKIGMQNPDPCKPFVLISAAARKEQANKGDLQGSVGGPKQSRPAFSFEKKQGNWPRYEGTLKKSEVFRPPVAFYDQKMLHPRTRERLTRRSLSLPPTLPQREEPEWFSMAKKKAQAWSQIANIMQ</sequence>
<evidence type="ECO:0000259" key="2">
    <source>
        <dbReference type="Pfam" id="PF15262"/>
    </source>
</evidence>
<feature type="compositionally biased region" description="Polar residues" evidence="1">
    <location>
        <begin position="11"/>
        <end position="31"/>
    </location>
</feature>
<proteinExistence type="predicted"/>
<evidence type="ECO:0000256" key="1">
    <source>
        <dbReference type="SAM" id="MobiDB-lite"/>
    </source>
</evidence>
<feature type="compositionally biased region" description="Low complexity" evidence="1">
    <location>
        <begin position="530"/>
        <end position="539"/>
    </location>
</feature>
<dbReference type="GO" id="GO:0001669">
    <property type="term" value="C:acrosomal vesicle"/>
    <property type="evidence" value="ECO:0007669"/>
    <property type="project" value="Ensembl"/>
</dbReference>
<feature type="region of interest" description="Disordered" evidence="1">
    <location>
        <begin position="1377"/>
        <end position="1397"/>
    </location>
</feature>
<feature type="region of interest" description="Disordered" evidence="1">
    <location>
        <begin position="274"/>
        <end position="590"/>
    </location>
</feature>
<dbReference type="Pfam" id="PF15262">
    <property type="entry name" value="DUF4592"/>
    <property type="match status" value="1"/>
</dbReference>
<feature type="compositionally biased region" description="Polar residues" evidence="1">
    <location>
        <begin position="719"/>
        <end position="740"/>
    </location>
</feature>
<dbReference type="GO" id="GO:0061832">
    <property type="term" value="C:basal ectoplasmic specialization"/>
    <property type="evidence" value="ECO:0007669"/>
    <property type="project" value="Ensembl"/>
</dbReference>
<feature type="region of interest" description="Disordered" evidence="1">
    <location>
        <begin position="1025"/>
        <end position="1044"/>
    </location>
</feature>
<accession>A0A8C6GAS2</accession>
<evidence type="ECO:0000313" key="4">
    <source>
        <dbReference type="Proteomes" id="UP000694415"/>
    </source>
</evidence>
<dbReference type="Ensembl" id="ENSMSIT00000004147.1">
    <property type="protein sequence ID" value="ENSMSIP00000003277.1"/>
    <property type="gene ID" value="ENSMSIG00000003048.1"/>
</dbReference>
<dbReference type="InterPro" id="IPR028030">
    <property type="entry name" value="DUF4592"/>
</dbReference>
<feature type="compositionally biased region" description="Basic and acidic residues" evidence="1">
    <location>
        <begin position="196"/>
        <end position="215"/>
    </location>
</feature>
<feature type="compositionally biased region" description="Polar residues" evidence="1">
    <location>
        <begin position="221"/>
        <end position="232"/>
    </location>
</feature>
<reference evidence="3" key="2">
    <citation type="submission" date="2025-09" db="UniProtKB">
        <authorList>
            <consortium name="Ensembl"/>
        </authorList>
    </citation>
    <scope>IDENTIFICATION</scope>
</reference>
<organism evidence="3 4">
    <name type="scientific">Mus spicilegus</name>
    <name type="common">Mound-building mouse</name>
    <dbReference type="NCBI Taxonomy" id="10103"/>
    <lineage>
        <taxon>Eukaryota</taxon>
        <taxon>Metazoa</taxon>
        <taxon>Chordata</taxon>
        <taxon>Craniata</taxon>
        <taxon>Vertebrata</taxon>
        <taxon>Euteleostomi</taxon>
        <taxon>Mammalia</taxon>
        <taxon>Eutheria</taxon>
        <taxon>Euarchontoglires</taxon>
        <taxon>Glires</taxon>
        <taxon>Rodentia</taxon>
        <taxon>Myomorpha</taxon>
        <taxon>Muroidea</taxon>
        <taxon>Muridae</taxon>
        <taxon>Murinae</taxon>
        <taxon>Mus</taxon>
        <taxon>Mus</taxon>
    </lineage>
</organism>
<feature type="region of interest" description="Disordered" evidence="1">
    <location>
        <begin position="1"/>
        <end position="135"/>
    </location>
</feature>
<name>A0A8C6GAS2_MUSSI</name>
<feature type="region of interest" description="Disordered" evidence="1">
    <location>
        <begin position="644"/>
        <end position="683"/>
    </location>
</feature>
<feature type="region of interest" description="Disordered" evidence="1">
    <location>
        <begin position="769"/>
        <end position="977"/>
    </location>
</feature>
<dbReference type="PANTHER" id="PTHR47743">
    <property type="entry name" value="KIAA1210 / KIAA1211 FAMILY MEMBER"/>
    <property type="match status" value="1"/>
</dbReference>
<feature type="compositionally biased region" description="Low complexity" evidence="1">
    <location>
        <begin position="318"/>
        <end position="328"/>
    </location>
</feature>
<dbReference type="PANTHER" id="PTHR47743:SF2">
    <property type="entry name" value="ACROSOMAL PROTEIN KIAA1210"/>
    <property type="match status" value="1"/>
</dbReference>
<reference evidence="3" key="1">
    <citation type="submission" date="2025-08" db="UniProtKB">
        <authorList>
            <consortium name="Ensembl"/>
        </authorList>
    </citation>
    <scope>IDENTIFICATION</scope>
</reference>
<protein>
    <submittedName>
        <fullName evidence="3">Predicted gene 14569</fullName>
    </submittedName>
</protein>
<dbReference type="Proteomes" id="UP000694415">
    <property type="component" value="Unplaced"/>
</dbReference>
<feature type="region of interest" description="Disordered" evidence="1">
    <location>
        <begin position="177"/>
        <end position="245"/>
    </location>
</feature>
<feature type="compositionally biased region" description="Polar residues" evidence="1">
    <location>
        <begin position="540"/>
        <end position="550"/>
    </location>
</feature>
<feature type="compositionally biased region" description="Acidic residues" evidence="1">
    <location>
        <begin position="391"/>
        <end position="413"/>
    </location>
</feature>
<feature type="region of interest" description="Disordered" evidence="1">
    <location>
        <begin position="1055"/>
        <end position="1076"/>
    </location>
</feature>
<feature type="compositionally biased region" description="Polar residues" evidence="1">
    <location>
        <begin position="804"/>
        <end position="821"/>
    </location>
</feature>
<feature type="region of interest" description="Disordered" evidence="1">
    <location>
        <begin position="708"/>
        <end position="740"/>
    </location>
</feature>
<keyword evidence="4" id="KW-1185">Reference proteome</keyword>
<dbReference type="GeneTree" id="ENSGT00940000163031"/>
<evidence type="ECO:0000313" key="3">
    <source>
        <dbReference type="Ensembl" id="ENSMSIP00000003277.1"/>
    </source>
</evidence>